<dbReference type="EMBL" id="JBJKBG010000002">
    <property type="protein sequence ID" value="KAL3750285.1"/>
    <property type="molecule type" value="Genomic_DNA"/>
</dbReference>
<name>A0ABD3LPK0_EUCGL</name>
<keyword evidence="2" id="KW-1185">Reference proteome</keyword>
<gene>
    <name evidence="1" type="ORF">ACJRO7_011304</name>
</gene>
<evidence type="ECO:0000313" key="1">
    <source>
        <dbReference type="EMBL" id="KAL3750285.1"/>
    </source>
</evidence>
<comment type="caution">
    <text evidence="1">The sequence shown here is derived from an EMBL/GenBank/DDBJ whole genome shotgun (WGS) entry which is preliminary data.</text>
</comment>
<protein>
    <submittedName>
        <fullName evidence="1">Uncharacterized protein</fullName>
    </submittedName>
</protein>
<reference evidence="1 2" key="1">
    <citation type="submission" date="2024-11" db="EMBL/GenBank/DDBJ databases">
        <title>Chromosome-level genome assembly of Eucalyptus globulus Labill. provides insights into its genome evolution.</title>
        <authorList>
            <person name="Li X."/>
        </authorList>
    </citation>
    <scope>NUCLEOTIDE SEQUENCE [LARGE SCALE GENOMIC DNA]</scope>
    <source>
        <strain evidence="1">CL2024</strain>
        <tissue evidence="1">Fresh tender leaves</tissue>
    </source>
</reference>
<dbReference type="Proteomes" id="UP001634007">
    <property type="component" value="Unassembled WGS sequence"/>
</dbReference>
<accession>A0ABD3LPK0</accession>
<proteinExistence type="predicted"/>
<organism evidence="1 2">
    <name type="scientific">Eucalyptus globulus</name>
    <name type="common">Tasmanian blue gum</name>
    <dbReference type="NCBI Taxonomy" id="34317"/>
    <lineage>
        <taxon>Eukaryota</taxon>
        <taxon>Viridiplantae</taxon>
        <taxon>Streptophyta</taxon>
        <taxon>Embryophyta</taxon>
        <taxon>Tracheophyta</taxon>
        <taxon>Spermatophyta</taxon>
        <taxon>Magnoliopsida</taxon>
        <taxon>eudicotyledons</taxon>
        <taxon>Gunneridae</taxon>
        <taxon>Pentapetalae</taxon>
        <taxon>rosids</taxon>
        <taxon>malvids</taxon>
        <taxon>Myrtales</taxon>
        <taxon>Myrtaceae</taxon>
        <taxon>Myrtoideae</taxon>
        <taxon>Eucalypteae</taxon>
        <taxon>Eucalyptus</taxon>
    </lineage>
</organism>
<dbReference type="AlphaFoldDB" id="A0ABD3LPK0"/>
<sequence>MQNDEDARAAFGNLSCKTMTLPQIAHRRRKVAEHMCREEFLEDKHCEKNTTNLKSGSSMEKEAECLYTRLIFRVFQEELINHLSLAMEKSGGKVTLRKFKLTEKKQHEDRHRQV</sequence>
<evidence type="ECO:0000313" key="2">
    <source>
        <dbReference type="Proteomes" id="UP001634007"/>
    </source>
</evidence>